<dbReference type="Pfam" id="PF24841">
    <property type="entry name" value="DUF7719"/>
    <property type="match status" value="1"/>
</dbReference>
<gene>
    <name evidence="4" type="ORF">SPPG_03677</name>
</gene>
<evidence type="ECO:0000256" key="2">
    <source>
        <dbReference type="SAM" id="Phobius"/>
    </source>
</evidence>
<feature type="region of interest" description="Disordered" evidence="1">
    <location>
        <begin position="1"/>
        <end position="24"/>
    </location>
</feature>
<sequence>MAKKQVKPKKKGPDQVSDNPPLVNLSQEEQWRIINESGVLHQIKAEDTKEQRSGSKQEEEPTVLVALLLTIPLTVLHGTLEYVVHLQYDFLQEFTWSRILSRQVPLAPVLALFIYITTRYKESRAAQAVFMLGSLASGCALIHLSQDDQTFGAMLKTPGLAILWIYFVIQAKLSYASISLLGCLLYYNRHWLQLNGAIKKLEL</sequence>
<dbReference type="InterPro" id="IPR056136">
    <property type="entry name" value="DUF7719"/>
</dbReference>
<dbReference type="OrthoDB" id="5597489at2759"/>
<evidence type="ECO:0000313" key="5">
    <source>
        <dbReference type="Proteomes" id="UP000053201"/>
    </source>
</evidence>
<keyword evidence="5" id="KW-1185">Reference proteome</keyword>
<feature type="compositionally biased region" description="Basic residues" evidence="1">
    <location>
        <begin position="1"/>
        <end position="10"/>
    </location>
</feature>
<dbReference type="InParanoid" id="A0A0L0HKA3"/>
<dbReference type="Proteomes" id="UP000053201">
    <property type="component" value="Unassembled WGS sequence"/>
</dbReference>
<feature type="domain" description="DUF7719" evidence="3">
    <location>
        <begin position="127"/>
        <end position="187"/>
    </location>
</feature>
<dbReference type="EMBL" id="KQ257454">
    <property type="protein sequence ID" value="KND01891.1"/>
    <property type="molecule type" value="Genomic_DNA"/>
</dbReference>
<proteinExistence type="predicted"/>
<dbReference type="PANTHER" id="PTHR37846">
    <property type="entry name" value="YALI0B21296P"/>
    <property type="match status" value="1"/>
</dbReference>
<protein>
    <recommendedName>
        <fullName evidence="3">DUF7719 domain-containing protein</fullName>
    </recommendedName>
</protein>
<dbReference type="GeneID" id="27687181"/>
<dbReference type="RefSeq" id="XP_016609930.1">
    <property type="nucleotide sequence ID" value="XM_016751938.1"/>
</dbReference>
<name>A0A0L0HKA3_SPIPD</name>
<reference evidence="4 5" key="1">
    <citation type="submission" date="2009-08" db="EMBL/GenBank/DDBJ databases">
        <title>The Genome Sequence of Spizellomyces punctatus strain DAOM BR117.</title>
        <authorList>
            <consortium name="The Broad Institute Genome Sequencing Platform"/>
            <person name="Russ C."/>
            <person name="Cuomo C."/>
            <person name="Shea T."/>
            <person name="Young S.K."/>
            <person name="Zeng Q."/>
            <person name="Koehrsen M."/>
            <person name="Haas B."/>
            <person name="Borodovsky M."/>
            <person name="Guigo R."/>
            <person name="Alvarado L."/>
            <person name="Berlin A."/>
            <person name="Bochicchio J."/>
            <person name="Borenstein D."/>
            <person name="Chapman S."/>
            <person name="Chen Z."/>
            <person name="Engels R."/>
            <person name="Freedman E."/>
            <person name="Gellesch M."/>
            <person name="Goldberg J."/>
            <person name="Griggs A."/>
            <person name="Gujja S."/>
            <person name="Heiman D."/>
            <person name="Hepburn T."/>
            <person name="Howarth C."/>
            <person name="Jen D."/>
            <person name="Larson L."/>
            <person name="Lewis B."/>
            <person name="Mehta T."/>
            <person name="Park D."/>
            <person name="Pearson M."/>
            <person name="Roberts A."/>
            <person name="Saif S."/>
            <person name="Shenoy N."/>
            <person name="Sisk P."/>
            <person name="Stolte C."/>
            <person name="Sykes S."/>
            <person name="Thomson T."/>
            <person name="Walk T."/>
            <person name="White J."/>
            <person name="Yandava C."/>
            <person name="Burger G."/>
            <person name="Gray M.W."/>
            <person name="Holland P.W.H."/>
            <person name="King N."/>
            <person name="Lang F.B.F."/>
            <person name="Roger A.J."/>
            <person name="Ruiz-Trillo I."/>
            <person name="Lander E."/>
            <person name="Nusbaum C."/>
        </authorList>
    </citation>
    <scope>NUCLEOTIDE SEQUENCE [LARGE SCALE GENOMIC DNA]</scope>
    <source>
        <strain evidence="4 5">DAOM BR117</strain>
    </source>
</reference>
<keyword evidence="2" id="KW-0472">Membrane</keyword>
<keyword evidence="2" id="KW-0812">Transmembrane</keyword>
<feature type="transmembrane region" description="Helical" evidence="2">
    <location>
        <begin position="125"/>
        <end position="144"/>
    </location>
</feature>
<evidence type="ECO:0000259" key="3">
    <source>
        <dbReference type="Pfam" id="PF24841"/>
    </source>
</evidence>
<feature type="transmembrane region" description="Helical" evidence="2">
    <location>
        <begin position="62"/>
        <end position="80"/>
    </location>
</feature>
<feature type="transmembrane region" description="Helical" evidence="2">
    <location>
        <begin position="100"/>
        <end position="118"/>
    </location>
</feature>
<organism evidence="4 5">
    <name type="scientific">Spizellomyces punctatus (strain DAOM BR117)</name>
    <dbReference type="NCBI Taxonomy" id="645134"/>
    <lineage>
        <taxon>Eukaryota</taxon>
        <taxon>Fungi</taxon>
        <taxon>Fungi incertae sedis</taxon>
        <taxon>Chytridiomycota</taxon>
        <taxon>Chytridiomycota incertae sedis</taxon>
        <taxon>Chytridiomycetes</taxon>
        <taxon>Spizellomycetales</taxon>
        <taxon>Spizellomycetaceae</taxon>
        <taxon>Spizellomyces</taxon>
    </lineage>
</organism>
<dbReference type="AlphaFoldDB" id="A0A0L0HKA3"/>
<feature type="transmembrane region" description="Helical" evidence="2">
    <location>
        <begin position="164"/>
        <end position="187"/>
    </location>
</feature>
<evidence type="ECO:0000313" key="4">
    <source>
        <dbReference type="EMBL" id="KND01891.1"/>
    </source>
</evidence>
<dbReference type="OMA" id="GYFYVMK"/>
<keyword evidence="2" id="KW-1133">Transmembrane helix</keyword>
<evidence type="ECO:0000256" key="1">
    <source>
        <dbReference type="SAM" id="MobiDB-lite"/>
    </source>
</evidence>
<accession>A0A0L0HKA3</accession>
<dbReference type="STRING" id="645134.A0A0L0HKA3"/>
<dbReference type="PANTHER" id="PTHR37846:SF1">
    <property type="entry name" value="DEACETYLASE-LIKE PROTEIN"/>
    <property type="match status" value="1"/>
</dbReference>
<dbReference type="VEuPathDB" id="FungiDB:SPPG_03677"/>